<gene>
    <name evidence="1" type="ORF">NC998_24295</name>
</gene>
<reference evidence="1 2" key="1">
    <citation type="submission" date="2022-04" db="EMBL/GenBank/DDBJ databases">
        <title>Positive selection, recombination, and allopatry shape intraspecific diversity of widespread and dominant cyanobacteria.</title>
        <authorList>
            <person name="Wei J."/>
            <person name="Shu W."/>
            <person name="Hu C."/>
        </authorList>
    </citation>
    <scope>NUCLEOTIDE SEQUENCE [LARGE SCALE GENOMIC DNA]</scope>
    <source>
        <strain evidence="1 2">GB2-A4</strain>
    </source>
</reference>
<protein>
    <submittedName>
        <fullName evidence="1">Uncharacterized protein</fullName>
    </submittedName>
</protein>
<dbReference type="RefSeq" id="WP_348252572.1">
    <property type="nucleotide sequence ID" value="NZ_JAMPKM010000023.1"/>
</dbReference>
<dbReference type="Proteomes" id="UP001464891">
    <property type="component" value="Unassembled WGS sequence"/>
</dbReference>
<comment type="caution">
    <text evidence="1">The sequence shown here is derived from an EMBL/GenBank/DDBJ whole genome shotgun (WGS) entry which is preliminary data.</text>
</comment>
<organism evidence="1 2">
    <name type="scientific">Trichocoleus desertorum GB2-A4</name>
    <dbReference type="NCBI Taxonomy" id="2933944"/>
    <lineage>
        <taxon>Bacteria</taxon>
        <taxon>Bacillati</taxon>
        <taxon>Cyanobacteriota</taxon>
        <taxon>Cyanophyceae</taxon>
        <taxon>Leptolyngbyales</taxon>
        <taxon>Trichocoleusaceae</taxon>
        <taxon>Trichocoleus</taxon>
    </lineage>
</organism>
<accession>A0ABV0JEN3</accession>
<name>A0ABV0JEN3_9CYAN</name>
<keyword evidence="2" id="KW-1185">Reference proteome</keyword>
<sequence>MSHTSDAGDHLFASRMKRLSLRAIAVNRRRQTLAALTLQQYGSRFRGSLWEILNVSLPSRLFPMPLSHTSLIGY</sequence>
<evidence type="ECO:0000313" key="2">
    <source>
        <dbReference type="Proteomes" id="UP001464891"/>
    </source>
</evidence>
<dbReference type="EMBL" id="JAMPKM010000023">
    <property type="protein sequence ID" value="MEP0820226.1"/>
    <property type="molecule type" value="Genomic_DNA"/>
</dbReference>
<evidence type="ECO:0000313" key="1">
    <source>
        <dbReference type="EMBL" id="MEP0820226.1"/>
    </source>
</evidence>
<proteinExistence type="predicted"/>